<dbReference type="AlphaFoldDB" id="A0AAV0D7X9"/>
<dbReference type="Proteomes" id="UP001152523">
    <property type="component" value="Unassembled WGS sequence"/>
</dbReference>
<evidence type="ECO:0000313" key="1">
    <source>
        <dbReference type="EMBL" id="CAH9095185.1"/>
    </source>
</evidence>
<gene>
    <name evidence="1" type="ORF">CEPIT_LOCUS13179</name>
</gene>
<comment type="caution">
    <text evidence="1">The sequence shown here is derived from an EMBL/GenBank/DDBJ whole genome shotgun (WGS) entry which is preliminary data.</text>
</comment>
<proteinExistence type="predicted"/>
<sequence length="164" mass="18688">MLANQPQRTPGFSSICRILKYMKKVFVMNPEHGHPGCPPLVDYCDIEAGYSNKFAAMDGITESFPSVCEIPFQMFAYKLVEQKRTSRNGGFPFTPHWLPDEEDDLHVIMQNNSGTRHRRLACSEVMDRNDLRIFSDQQSVASEIPHSKKMISISSFSLSHFNSI</sequence>
<organism evidence="1 2">
    <name type="scientific">Cuscuta epithymum</name>
    <dbReference type="NCBI Taxonomy" id="186058"/>
    <lineage>
        <taxon>Eukaryota</taxon>
        <taxon>Viridiplantae</taxon>
        <taxon>Streptophyta</taxon>
        <taxon>Embryophyta</taxon>
        <taxon>Tracheophyta</taxon>
        <taxon>Spermatophyta</taxon>
        <taxon>Magnoliopsida</taxon>
        <taxon>eudicotyledons</taxon>
        <taxon>Gunneridae</taxon>
        <taxon>Pentapetalae</taxon>
        <taxon>asterids</taxon>
        <taxon>lamiids</taxon>
        <taxon>Solanales</taxon>
        <taxon>Convolvulaceae</taxon>
        <taxon>Cuscuteae</taxon>
        <taxon>Cuscuta</taxon>
        <taxon>Cuscuta subgen. Cuscuta</taxon>
    </lineage>
</organism>
<reference evidence="1" key="1">
    <citation type="submission" date="2022-07" db="EMBL/GenBank/DDBJ databases">
        <authorList>
            <person name="Macas J."/>
            <person name="Novak P."/>
            <person name="Neumann P."/>
        </authorList>
    </citation>
    <scope>NUCLEOTIDE SEQUENCE</scope>
</reference>
<dbReference type="EMBL" id="CAMAPF010000084">
    <property type="protein sequence ID" value="CAH9095185.1"/>
    <property type="molecule type" value="Genomic_DNA"/>
</dbReference>
<name>A0AAV0D7X9_9ASTE</name>
<evidence type="ECO:0000313" key="2">
    <source>
        <dbReference type="Proteomes" id="UP001152523"/>
    </source>
</evidence>
<keyword evidence="2" id="KW-1185">Reference proteome</keyword>
<protein>
    <submittedName>
        <fullName evidence="1">Uncharacterized protein</fullName>
    </submittedName>
</protein>
<accession>A0AAV0D7X9</accession>